<dbReference type="AlphaFoldDB" id="A0AAW1VEJ4"/>
<comment type="caution">
    <text evidence="1">The sequence shown here is derived from an EMBL/GenBank/DDBJ whole genome shotgun (WGS) entry which is preliminary data.</text>
</comment>
<evidence type="ECO:0000313" key="2">
    <source>
        <dbReference type="Proteomes" id="UP001431783"/>
    </source>
</evidence>
<accession>A0AAW1VEJ4</accession>
<keyword evidence="2" id="KW-1185">Reference proteome</keyword>
<proteinExistence type="predicted"/>
<gene>
    <name evidence="1" type="ORF">WA026_013326</name>
</gene>
<reference evidence="1 2" key="1">
    <citation type="submission" date="2023-03" db="EMBL/GenBank/DDBJ databases">
        <title>Genome insight into feeding habits of ladybird beetles.</title>
        <authorList>
            <person name="Li H.-S."/>
            <person name="Huang Y.-H."/>
            <person name="Pang H."/>
        </authorList>
    </citation>
    <scope>NUCLEOTIDE SEQUENCE [LARGE SCALE GENOMIC DNA]</scope>
    <source>
        <strain evidence="1">SYSU_2023b</strain>
        <tissue evidence="1">Whole body</tissue>
    </source>
</reference>
<dbReference type="EMBL" id="JARQZJ010000127">
    <property type="protein sequence ID" value="KAK9890988.1"/>
    <property type="molecule type" value="Genomic_DNA"/>
</dbReference>
<protein>
    <submittedName>
        <fullName evidence="1">Uncharacterized protein</fullName>
    </submittedName>
</protein>
<name>A0AAW1VEJ4_9CUCU</name>
<evidence type="ECO:0000313" key="1">
    <source>
        <dbReference type="EMBL" id="KAK9890988.1"/>
    </source>
</evidence>
<dbReference type="Proteomes" id="UP001431783">
    <property type="component" value="Unassembled WGS sequence"/>
</dbReference>
<sequence length="149" mass="16782">MEKMNELKKYSVGDVLLIHRIYTICISAGQLQRLQNSCNKLTNNFGSTNSESSIQQTAFNSPGRVIQITRITRKPLTEGRMMFEQCHTMTDRRIPFSIQSSVTLSPLKSSVSLPDLRLNQAVVLDEIGEGEKVENKLVIPDEMIHSSTK</sequence>
<organism evidence="1 2">
    <name type="scientific">Henosepilachna vigintioctopunctata</name>
    <dbReference type="NCBI Taxonomy" id="420089"/>
    <lineage>
        <taxon>Eukaryota</taxon>
        <taxon>Metazoa</taxon>
        <taxon>Ecdysozoa</taxon>
        <taxon>Arthropoda</taxon>
        <taxon>Hexapoda</taxon>
        <taxon>Insecta</taxon>
        <taxon>Pterygota</taxon>
        <taxon>Neoptera</taxon>
        <taxon>Endopterygota</taxon>
        <taxon>Coleoptera</taxon>
        <taxon>Polyphaga</taxon>
        <taxon>Cucujiformia</taxon>
        <taxon>Coccinelloidea</taxon>
        <taxon>Coccinellidae</taxon>
        <taxon>Epilachninae</taxon>
        <taxon>Epilachnini</taxon>
        <taxon>Henosepilachna</taxon>
    </lineage>
</organism>